<evidence type="ECO:0000256" key="1">
    <source>
        <dbReference type="ARBA" id="ARBA00007220"/>
    </source>
</evidence>
<dbReference type="Proteomes" id="UP000657918">
    <property type="component" value="Unassembled WGS sequence"/>
</dbReference>
<keyword evidence="2" id="KW-1133">Transmembrane helix</keyword>
<dbReference type="AlphaFoldDB" id="A0A835J4H1"/>
<evidence type="ECO:0000256" key="2">
    <source>
        <dbReference type="SAM" id="Phobius"/>
    </source>
</evidence>
<organism evidence="3 4">
    <name type="scientific">Salix dunnii</name>
    <dbReference type="NCBI Taxonomy" id="1413687"/>
    <lineage>
        <taxon>Eukaryota</taxon>
        <taxon>Viridiplantae</taxon>
        <taxon>Streptophyta</taxon>
        <taxon>Embryophyta</taxon>
        <taxon>Tracheophyta</taxon>
        <taxon>Spermatophyta</taxon>
        <taxon>Magnoliopsida</taxon>
        <taxon>eudicotyledons</taxon>
        <taxon>Gunneridae</taxon>
        <taxon>Pentapetalae</taxon>
        <taxon>rosids</taxon>
        <taxon>fabids</taxon>
        <taxon>Malpighiales</taxon>
        <taxon>Salicaceae</taxon>
        <taxon>Saliceae</taxon>
        <taxon>Salix</taxon>
    </lineage>
</organism>
<dbReference type="SUPFAM" id="SSF57774">
    <property type="entry name" value="Microbial and mitochondrial ADK, insert 'zinc finger' domain"/>
    <property type="match status" value="1"/>
</dbReference>
<dbReference type="InterPro" id="IPR036193">
    <property type="entry name" value="ADK_active_lid_dom_sf"/>
</dbReference>
<comment type="similarity">
    <text evidence="1">Belongs to the adenylate kinase family.</text>
</comment>
<proteinExistence type="inferred from homology"/>
<keyword evidence="2" id="KW-0472">Membrane</keyword>
<dbReference type="InterPro" id="IPR027417">
    <property type="entry name" value="P-loop_NTPase"/>
</dbReference>
<dbReference type="GO" id="GO:0004017">
    <property type="term" value="F:AMP kinase activity"/>
    <property type="evidence" value="ECO:0007669"/>
    <property type="project" value="InterPro"/>
</dbReference>
<comment type="caution">
    <text evidence="3">The sequence shown here is derived from an EMBL/GenBank/DDBJ whole genome shotgun (WGS) entry which is preliminary data.</text>
</comment>
<evidence type="ECO:0000313" key="3">
    <source>
        <dbReference type="EMBL" id="KAF9661574.1"/>
    </source>
</evidence>
<feature type="transmembrane region" description="Helical" evidence="2">
    <location>
        <begin position="85"/>
        <end position="108"/>
    </location>
</feature>
<dbReference type="EMBL" id="JADGMS010000019">
    <property type="protein sequence ID" value="KAF9661574.1"/>
    <property type="molecule type" value="Genomic_DNA"/>
</dbReference>
<keyword evidence="4" id="KW-1185">Reference proteome</keyword>
<reference evidence="3 4" key="1">
    <citation type="submission" date="2020-10" db="EMBL/GenBank/DDBJ databases">
        <title>Plant Genome Project.</title>
        <authorList>
            <person name="Zhang R.-G."/>
        </authorList>
    </citation>
    <scope>NUCLEOTIDE SEQUENCE [LARGE SCALE GENOMIC DNA]</scope>
    <source>
        <strain evidence="3">FAFU-HL-1</strain>
        <tissue evidence="3">Leaf</tissue>
    </source>
</reference>
<sequence length="112" mass="12624">MISKCIDGAFQILHIKIEFPSSANLVNVDLQVNEEILVERVAGRSLDPATGKIYHLNYSPPEIEEIAARLTQCFEDTEDKACCELICFLTLLLVQRTVFFVALMGHWINVAK</sequence>
<evidence type="ECO:0000313" key="4">
    <source>
        <dbReference type="Proteomes" id="UP000657918"/>
    </source>
</evidence>
<keyword evidence="2" id="KW-0812">Transmembrane</keyword>
<gene>
    <name evidence="3" type="ORF">SADUNF_Sadunf19G0083000</name>
</gene>
<name>A0A835J4H1_9ROSI</name>
<dbReference type="OrthoDB" id="439792at2759"/>
<accession>A0A835J4H1</accession>
<dbReference type="Gene3D" id="3.40.50.300">
    <property type="entry name" value="P-loop containing nucleotide triphosphate hydrolases"/>
    <property type="match status" value="1"/>
</dbReference>
<protein>
    <submittedName>
        <fullName evidence="3">Uncharacterized protein</fullName>
    </submittedName>
</protein>